<accession>A0ACC1C2E3</accession>
<dbReference type="Proteomes" id="UP001164250">
    <property type="component" value="Chromosome 2"/>
</dbReference>
<organism evidence="1 2">
    <name type="scientific">Pistacia atlantica</name>
    <dbReference type="NCBI Taxonomy" id="434234"/>
    <lineage>
        <taxon>Eukaryota</taxon>
        <taxon>Viridiplantae</taxon>
        <taxon>Streptophyta</taxon>
        <taxon>Embryophyta</taxon>
        <taxon>Tracheophyta</taxon>
        <taxon>Spermatophyta</taxon>
        <taxon>Magnoliopsida</taxon>
        <taxon>eudicotyledons</taxon>
        <taxon>Gunneridae</taxon>
        <taxon>Pentapetalae</taxon>
        <taxon>rosids</taxon>
        <taxon>malvids</taxon>
        <taxon>Sapindales</taxon>
        <taxon>Anacardiaceae</taxon>
        <taxon>Pistacia</taxon>
    </lineage>
</organism>
<proteinExistence type="predicted"/>
<dbReference type="EMBL" id="CM047898">
    <property type="protein sequence ID" value="KAJ0106137.1"/>
    <property type="molecule type" value="Genomic_DNA"/>
</dbReference>
<comment type="caution">
    <text evidence="1">The sequence shown here is derived from an EMBL/GenBank/DDBJ whole genome shotgun (WGS) entry which is preliminary data.</text>
</comment>
<name>A0ACC1C2E3_9ROSI</name>
<evidence type="ECO:0000313" key="2">
    <source>
        <dbReference type="Proteomes" id="UP001164250"/>
    </source>
</evidence>
<gene>
    <name evidence="1" type="ORF">Patl1_17808</name>
</gene>
<protein>
    <submittedName>
        <fullName evidence="1">Uncharacterized protein</fullName>
    </submittedName>
</protein>
<reference evidence="2" key="1">
    <citation type="journal article" date="2023" name="G3 (Bethesda)">
        <title>Genome assembly and association tests identify interacting loci associated with vigor, precocity, and sex in interspecific pistachio rootstocks.</title>
        <authorList>
            <person name="Palmer W."/>
            <person name="Jacygrad E."/>
            <person name="Sagayaradj S."/>
            <person name="Cavanaugh K."/>
            <person name="Han R."/>
            <person name="Bertier L."/>
            <person name="Beede B."/>
            <person name="Kafkas S."/>
            <person name="Golino D."/>
            <person name="Preece J."/>
            <person name="Michelmore R."/>
        </authorList>
    </citation>
    <scope>NUCLEOTIDE SEQUENCE [LARGE SCALE GENOMIC DNA]</scope>
</reference>
<keyword evidence="2" id="KW-1185">Reference proteome</keyword>
<sequence length="77" mass="8878">MANFQQSILIGRDVDQAIRVLKKGTYLLKYGRYGKPKFCPFKLSTQLRYLKILATSMTWQRTLSNGKLFPSTSNCKD</sequence>
<evidence type="ECO:0000313" key="1">
    <source>
        <dbReference type="EMBL" id="KAJ0106137.1"/>
    </source>
</evidence>